<sequence length="206" mass="22781">MVNAVSQKEKLSDSELLNLPVKEIQRRLVSANMPSSAQEWTRQLHCFQKAYRRACFSGDLKRVRFFLQGLPLSFLSIRDQLLDDKAALSWAAYGGQADVIAFICSQQDDESFIGFDYGAGLEVLVSLESDEFARTSEGNPLEGRMSSALAVVSDVASEINAPEILRALEERLTQALDQQIELQMTSRLEGGAGMGPAVAERSFWAK</sequence>
<proteinExistence type="predicted"/>
<dbReference type="EMBL" id="JAFKDB010000019">
    <property type="protein sequence ID" value="MBN7771242.1"/>
    <property type="molecule type" value="Genomic_DNA"/>
</dbReference>
<gene>
    <name evidence="1" type="ORF">JYP53_15155</name>
</gene>
<evidence type="ECO:0000313" key="2">
    <source>
        <dbReference type="Proteomes" id="UP000664344"/>
    </source>
</evidence>
<protein>
    <submittedName>
        <fullName evidence="1">Uncharacterized protein</fullName>
    </submittedName>
</protein>
<keyword evidence="2" id="KW-1185">Reference proteome</keyword>
<organism evidence="1 2">
    <name type="scientific">Marinobacter daepoensis</name>
    <dbReference type="NCBI Taxonomy" id="262077"/>
    <lineage>
        <taxon>Bacteria</taxon>
        <taxon>Pseudomonadati</taxon>
        <taxon>Pseudomonadota</taxon>
        <taxon>Gammaproteobacteria</taxon>
        <taxon>Pseudomonadales</taxon>
        <taxon>Marinobacteraceae</taxon>
        <taxon>Marinobacter</taxon>
    </lineage>
</organism>
<comment type="caution">
    <text evidence="1">The sequence shown here is derived from an EMBL/GenBank/DDBJ whole genome shotgun (WGS) entry which is preliminary data.</text>
</comment>
<dbReference type="Proteomes" id="UP000664344">
    <property type="component" value="Unassembled WGS sequence"/>
</dbReference>
<dbReference type="RefSeq" id="WP_206558064.1">
    <property type="nucleotide sequence ID" value="NZ_JAFKDB010000019.1"/>
</dbReference>
<evidence type="ECO:0000313" key="1">
    <source>
        <dbReference type="EMBL" id="MBN7771242.1"/>
    </source>
</evidence>
<accession>A0ABS3BHK2</accession>
<name>A0ABS3BHK2_9GAMM</name>
<reference evidence="1 2" key="1">
    <citation type="submission" date="2021-02" db="EMBL/GenBank/DDBJ databases">
        <title>PHA producing bacteria isolated from coastal sediment in Guangdong, Shenzhen.</title>
        <authorList>
            <person name="Zheng W."/>
            <person name="Yu S."/>
            <person name="Huang Y."/>
        </authorList>
    </citation>
    <scope>NUCLEOTIDE SEQUENCE [LARGE SCALE GENOMIC DNA]</scope>
    <source>
        <strain evidence="1 2">TN21-5</strain>
    </source>
</reference>